<evidence type="ECO:0000313" key="2">
    <source>
        <dbReference type="EMBL" id="KAF7172127.1"/>
    </source>
</evidence>
<name>A0A8H6QH40_9EURO</name>
<protein>
    <submittedName>
        <fullName evidence="2">Uncharacterized protein</fullName>
    </submittedName>
</protein>
<dbReference type="OrthoDB" id="2418081at2759"/>
<dbReference type="EMBL" id="JACBAD010001765">
    <property type="protein sequence ID" value="KAF7134095.1"/>
    <property type="molecule type" value="Genomic_DNA"/>
</dbReference>
<dbReference type="AlphaFoldDB" id="A0A8H6QH40"/>
<evidence type="ECO:0000313" key="1">
    <source>
        <dbReference type="EMBL" id="KAF7134095.1"/>
    </source>
</evidence>
<evidence type="ECO:0000313" key="3">
    <source>
        <dbReference type="Proteomes" id="UP000630445"/>
    </source>
</evidence>
<proteinExistence type="predicted"/>
<dbReference type="Proteomes" id="UP000630445">
    <property type="component" value="Unassembled WGS sequence"/>
</dbReference>
<gene>
    <name evidence="1" type="ORF">CNMCM5793_005724</name>
    <name evidence="2" type="ORF">CNMCM6106_006433</name>
</gene>
<accession>A0A8H6QH40</accession>
<evidence type="ECO:0000313" key="4">
    <source>
        <dbReference type="Proteomes" id="UP000662466"/>
    </source>
</evidence>
<keyword evidence="3" id="KW-1185">Reference proteome</keyword>
<sequence length="113" mass="11917">MGGSEGLSEVDGVVDAEAGEVGLSSAPQDGSTGSVWETPVLLTYIEDDPCVDIRTGLTAYETLRRLGFVKVLWDPRPGSQQGENWLLDSSQLDTVVGFLAEVFGHDGVTGVCS</sequence>
<dbReference type="EMBL" id="JACBAF010001881">
    <property type="protein sequence ID" value="KAF7172127.1"/>
    <property type="molecule type" value="Genomic_DNA"/>
</dbReference>
<dbReference type="Proteomes" id="UP000662466">
    <property type="component" value="Unassembled WGS sequence"/>
</dbReference>
<comment type="caution">
    <text evidence="2">The sequence shown here is derived from an EMBL/GenBank/DDBJ whole genome shotgun (WGS) entry which is preliminary data.</text>
</comment>
<reference evidence="2" key="1">
    <citation type="submission" date="2020-06" db="EMBL/GenBank/DDBJ databases">
        <title>Draft genome sequences of strains closely related to Aspergillus parafelis and Aspergillus hiratsukae.</title>
        <authorList>
            <person name="Dos Santos R.A.C."/>
            <person name="Rivero-Menendez O."/>
            <person name="Steenwyk J.L."/>
            <person name="Mead M.E."/>
            <person name="Goldman G.H."/>
            <person name="Alastruey-Izquierdo A."/>
            <person name="Rokas A."/>
        </authorList>
    </citation>
    <scope>NUCLEOTIDE SEQUENCE</scope>
    <source>
        <strain evidence="1">CNM-CM5793</strain>
        <strain evidence="2">CNM-CM6106</strain>
    </source>
</reference>
<organism evidence="2 4">
    <name type="scientific">Aspergillus hiratsukae</name>
    <dbReference type="NCBI Taxonomy" id="1194566"/>
    <lineage>
        <taxon>Eukaryota</taxon>
        <taxon>Fungi</taxon>
        <taxon>Dikarya</taxon>
        <taxon>Ascomycota</taxon>
        <taxon>Pezizomycotina</taxon>
        <taxon>Eurotiomycetes</taxon>
        <taxon>Eurotiomycetidae</taxon>
        <taxon>Eurotiales</taxon>
        <taxon>Aspergillaceae</taxon>
        <taxon>Aspergillus</taxon>
        <taxon>Aspergillus subgen. Fumigati</taxon>
    </lineage>
</organism>